<protein>
    <submittedName>
        <fullName evidence="1">Uncharacterized protein</fullName>
    </submittedName>
</protein>
<dbReference type="EMBL" id="JAVYJV010000004">
    <property type="protein sequence ID" value="KAK4371727.1"/>
    <property type="molecule type" value="Genomic_DNA"/>
</dbReference>
<comment type="caution">
    <text evidence="1">The sequence shown here is derived from an EMBL/GenBank/DDBJ whole genome shotgun (WGS) entry which is preliminary data.</text>
</comment>
<gene>
    <name evidence="1" type="ORF">RND71_007111</name>
</gene>
<dbReference type="AlphaFoldDB" id="A0AAE1SKZ2"/>
<name>A0AAE1SKZ2_9SOLA</name>
<evidence type="ECO:0000313" key="2">
    <source>
        <dbReference type="Proteomes" id="UP001291623"/>
    </source>
</evidence>
<keyword evidence="2" id="KW-1185">Reference proteome</keyword>
<dbReference type="Proteomes" id="UP001291623">
    <property type="component" value="Unassembled WGS sequence"/>
</dbReference>
<evidence type="ECO:0000313" key="1">
    <source>
        <dbReference type="EMBL" id="KAK4371727.1"/>
    </source>
</evidence>
<organism evidence="1 2">
    <name type="scientific">Anisodus tanguticus</name>
    <dbReference type="NCBI Taxonomy" id="243964"/>
    <lineage>
        <taxon>Eukaryota</taxon>
        <taxon>Viridiplantae</taxon>
        <taxon>Streptophyta</taxon>
        <taxon>Embryophyta</taxon>
        <taxon>Tracheophyta</taxon>
        <taxon>Spermatophyta</taxon>
        <taxon>Magnoliopsida</taxon>
        <taxon>eudicotyledons</taxon>
        <taxon>Gunneridae</taxon>
        <taxon>Pentapetalae</taxon>
        <taxon>asterids</taxon>
        <taxon>lamiids</taxon>
        <taxon>Solanales</taxon>
        <taxon>Solanaceae</taxon>
        <taxon>Solanoideae</taxon>
        <taxon>Hyoscyameae</taxon>
        <taxon>Anisodus</taxon>
    </lineage>
</organism>
<proteinExistence type="predicted"/>
<sequence>MCDQENLTWMEWPLMHFRKVPSNGQPKWLSLLVICENIDLPRWDQRVAKKARSLGCRSLLEMMILDSHIVARKMFETIAGPPAILSGLLRTQFMNSKLISKGHFFANPMSTSHL</sequence>
<accession>A0AAE1SKZ2</accession>
<reference evidence="1" key="1">
    <citation type="submission" date="2023-12" db="EMBL/GenBank/DDBJ databases">
        <title>Genome assembly of Anisodus tanguticus.</title>
        <authorList>
            <person name="Wang Y.-J."/>
        </authorList>
    </citation>
    <scope>NUCLEOTIDE SEQUENCE</scope>
    <source>
        <strain evidence="1">KB-2021</strain>
        <tissue evidence="1">Leaf</tissue>
    </source>
</reference>